<name>A0A8E2EV69_9PEZI</name>
<dbReference type="GO" id="GO:0048038">
    <property type="term" value="F:quinone binding"/>
    <property type="evidence" value="ECO:0007669"/>
    <property type="project" value="TreeGrafter"/>
</dbReference>
<evidence type="ECO:0000313" key="6">
    <source>
        <dbReference type="EMBL" id="OCL05258.1"/>
    </source>
</evidence>
<comment type="similarity">
    <text evidence="1">Belongs to the short-chain dehydrogenases/reductases (SDR) family.</text>
</comment>
<proteinExistence type="inferred from homology"/>
<feature type="compositionally biased region" description="Polar residues" evidence="5">
    <location>
        <begin position="359"/>
        <end position="375"/>
    </location>
</feature>
<organism evidence="6 7">
    <name type="scientific">Glonium stellatum</name>
    <dbReference type="NCBI Taxonomy" id="574774"/>
    <lineage>
        <taxon>Eukaryota</taxon>
        <taxon>Fungi</taxon>
        <taxon>Dikarya</taxon>
        <taxon>Ascomycota</taxon>
        <taxon>Pezizomycotina</taxon>
        <taxon>Dothideomycetes</taxon>
        <taxon>Pleosporomycetidae</taxon>
        <taxon>Gloniales</taxon>
        <taxon>Gloniaceae</taxon>
        <taxon>Glonium</taxon>
    </lineage>
</organism>
<dbReference type="Proteomes" id="UP000250140">
    <property type="component" value="Unassembled WGS sequence"/>
</dbReference>
<accession>A0A8E2EV69</accession>
<keyword evidence="2" id="KW-0521">NADP</keyword>
<dbReference type="AlphaFoldDB" id="A0A8E2EV69"/>
<dbReference type="CDD" id="cd05233">
    <property type="entry name" value="SDR_c"/>
    <property type="match status" value="1"/>
</dbReference>
<sequence>MAPPAWRLLKGKTAAITGGTTGIGRAIALEFLRQGCNVAVNHLGLERDEHHKVSLLREAEKIKNEPVGGEDGKSQAGELLEIAGDVTLPETSESLIKNAVGRWGKLDIFVANAGVFKAAEFLELDHELFDQTVRINLNGAFYSCQAAARQMVKQGHGGSIIGIASISALVGGGLQTHYTPTKAGVLSLMQSMAVSLGKHKIRCNALLPGTIKTQLSEDDMKNDVKRNYLETRIPLGRVGDPEDMAGPAVFLACEQLSGYVNGAQLLADGGMRLAATSSAAGTTIPPDPMPALQNSDQSTHRYHSSEPIHQFLPETSDQEAWPGNLRDSPHPQTAGALTLDILRESSVASPEHAPLQVISPENCSSSGNTAFTQASPEDLTTRSVASSGQTLDTATARWFGLLAGDAQLEQQALPGPGYEPERDFGTHESPYAADLRQKSPEEQLWQAPEKLRLLPQEVFLFENFVDHISHWIDLFDPTNNFSNFVPHLAMNNTGLMSAILALSVRYLSLNLGVAAEKPYNRNDALQYYYETLHYVQKAMQYDTYKTSLELLATALIISTYEMLDGSCRDWERHLKGVFWIQRSQIIHGDSKGLKQAVWWAWLCQDVWAAFREKRKTLTFWTPMRTYGDLNSYELASRSVYLMAKVVNYCSREETDASENQVQPRIDKAEVLLEMLDEWKNYLTVEFSPLPVDKSVYPDVFEPIWIHPPAFGVALQLNCCARILVLLHRPSLGYICGIAMTLSDDASCIMSSQCLFIAGMCIQDVLQREAVIKLIDSCRQRTGWPIKSLSEELKEFWDGAHGS</sequence>
<evidence type="ECO:0000256" key="5">
    <source>
        <dbReference type="SAM" id="MobiDB-lite"/>
    </source>
</evidence>
<dbReference type="FunFam" id="3.40.50.720:FF:000417">
    <property type="entry name" value="Glucose 1-dehydrogenase, putative"/>
    <property type="match status" value="1"/>
</dbReference>
<keyword evidence="3" id="KW-0560">Oxidoreductase</keyword>
<evidence type="ECO:0000313" key="7">
    <source>
        <dbReference type="Proteomes" id="UP000250140"/>
    </source>
</evidence>
<keyword evidence="7" id="KW-1185">Reference proteome</keyword>
<dbReference type="GO" id="GO:0016616">
    <property type="term" value="F:oxidoreductase activity, acting on the CH-OH group of donors, NAD or NADP as acceptor"/>
    <property type="evidence" value="ECO:0007669"/>
    <property type="project" value="TreeGrafter"/>
</dbReference>
<dbReference type="GO" id="GO:0019301">
    <property type="term" value="P:rhamnose catabolic process"/>
    <property type="evidence" value="ECO:0007669"/>
    <property type="project" value="UniProtKB-ARBA"/>
</dbReference>
<evidence type="ECO:0000256" key="2">
    <source>
        <dbReference type="ARBA" id="ARBA00022857"/>
    </source>
</evidence>
<dbReference type="PANTHER" id="PTHR42760">
    <property type="entry name" value="SHORT-CHAIN DEHYDROGENASES/REDUCTASES FAMILY MEMBER"/>
    <property type="match status" value="1"/>
</dbReference>
<dbReference type="PRINTS" id="PR00081">
    <property type="entry name" value="GDHRDH"/>
</dbReference>
<dbReference type="EMBL" id="KV750330">
    <property type="protein sequence ID" value="OCL05258.1"/>
    <property type="molecule type" value="Genomic_DNA"/>
</dbReference>
<dbReference type="PRINTS" id="PR00080">
    <property type="entry name" value="SDRFAMILY"/>
</dbReference>
<feature type="region of interest" description="Disordered" evidence="5">
    <location>
        <begin position="358"/>
        <end position="386"/>
    </location>
</feature>
<keyword evidence="4" id="KW-0684">Rhamnose metabolism</keyword>
<evidence type="ECO:0000256" key="4">
    <source>
        <dbReference type="ARBA" id="ARBA00023308"/>
    </source>
</evidence>
<evidence type="ECO:0000256" key="1">
    <source>
        <dbReference type="ARBA" id="ARBA00006484"/>
    </source>
</evidence>
<reference evidence="6 7" key="1">
    <citation type="journal article" date="2016" name="Nat. Commun.">
        <title>Ectomycorrhizal ecology is imprinted in the genome of the dominant symbiotic fungus Cenococcum geophilum.</title>
        <authorList>
            <consortium name="DOE Joint Genome Institute"/>
            <person name="Peter M."/>
            <person name="Kohler A."/>
            <person name="Ohm R.A."/>
            <person name="Kuo A."/>
            <person name="Krutzmann J."/>
            <person name="Morin E."/>
            <person name="Arend M."/>
            <person name="Barry K.W."/>
            <person name="Binder M."/>
            <person name="Choi C."/>
            <person name="Clum A."/>
            <person name="Copeland A."/>
            <person name="Grisel N."/>
            <person name="Haridas S."/>
            <person name="Kipfer T."/>
            <person name="LaButti K."/>
            <person name="Lindquist E."/>
            <person name="Lipzen A."/>
            <person name="Maire R."/>
            <person name="Meier B."/>
            <person name="Mihaltcheva S."/>
            <person name="Molinier V."/>
            <person name="Murat C."/>
            <person name="Poggeler S."/>
            <person name="Quandt C.A."/>
            <person name="Sperisen C."/>
            <person name="Tritt A."/>
            <person name="Tisserant E."/>
            <person name="Crous P.W."/>
            <person name="Henrissat B."/>
            <person name="Nehls U."/>
            <person name="Egli S."/>
            <person name="Spatafora J.W."/>
            <person name="Grigoriev I.V."/>
            <person name="Martin F.M."/>
        </authorList>
    </citation>
    <scope>NUCLEOTIDE SEQUENCE [LARGE SCALE GENOMIC DNA]</scope>
    <source>
        <strain evidence="6 7">CBS 207.34</strain>
    </source>
</reference>
<dbReference type="SUPFAM" id="SSF51735">
    <property type="entry name" value="NAD(P)-binding Rossmann-fold domains"/>
    <property type="match status" value="1"/>
</dbReference>
<evidence type="ECO:0000256" key="3">
    <source>
        <dbReference type="ARBA" id="ARBA00023002"/>
    </source>
</evidence>
<protein>
    <submittedName>
        <fullName evidence="6">NAD(P)-binding protein</fullName>
    </submittedName>
</protein>
<dbReference type="Pfam" id="PF11951">
    <property type="entry name" value="Fungal_trans_2"/>
    <property type="match status" value="1"/>
</dbReference>
<dbReference type="Gene3D" id="3.40.50.720">
    <property type="entry name" value="NAD(P)-binding Rossmann-like Domain"/>
    <property type="match status" value="1"/>
</dbReference>
<dbReference type="PANTHER" id="PTHR42760:SF83">
    <property type="entry name" value="(3R)-3-HYDROXYACYL-COA DEHYDROGENASE"/>
    <property type="match status" value="1"/>
</dbReference>
<dbReference type="OrthoDB" id="5319341at2759"/>
<gene>
    <name evidence="6" type="ORF">AOQ84DRAFT_225024</name>
</gene>
<dbReference type="GO" id="GO:0006633">
    <property type="term" value="P:fatty acid biosynthetic process"/>
    <property type="evidence" value="ECO:0007669"/>
    <property type="project" value="TreeGrafter"/>
</dbReference>
<dbReference type="CDD" id="cd12148">
    <property type="entry name" value="fungal_TF_MHR"/>
    <property type="match status" value="1"/>
</dbReference>
<dbReference type="InterPro" id="IPR021858">
    <property type="entry name" value="Fun_TF"/>
</dbReference>
<dbReference type="InterPro" id="IPR002347">
    <property type="entry name" value="SDR_fam"/>
</dbReference>
<dbReference type="Pfam" id="PF13561">
    <property type="entry name" value="adh_short_C2"/>
    <property type="match status" value="1"/>
</dbReference>
<dbReference type="InterPro" id="IPR036291">
    <property type="entry name" value="NAD(P)-bd_dom_sf"/>
</dbReference>